<dbReference type="OrthoDB" id="422362at2759"/>
<dbReference type="AlphaFoldDB" id="A0A397THY8"/>
<evidence type="ECO:0000313" key="2">
    <source>
        <dbReference type="Proteomes" id="UP000265703"/>
    </source>
</evidence>
<reference evidence="1 2" key="1">
    <citation type="submission" date="2018-06" db="EMBL/GenBank/DDBJ databases">
        <title>Comparative genomics reveals the genomic features of Rhizophagus irregularis, R. cerebriforme, R. diaphanum and Gigaspora rosea, and their symbiotic lifestyle signature.</title>
        <authorList>
            <person name="Morin E."/>
            <person name="San Clemente H."/>
            <person name="Chen E.C.H."/>
            <person name="De La Providencia I."/>
            <person name="Hainaut M."/>
            <person name="Kuo A."/>
            <person name="Kohler A."/>
            <person name="Murat C."/>
            <person name="Tang N."/>
            <person name="Roy S."/>
            <person name="Loubradou J."/>
            <person name="Henrissat B."/>
            <person name="Grigoriev I.V."/>
            <person name="Corradi N."/>
            <person name="Roux C."/>
            <person name="Martin F.M."/>
        </authorList>
    </citation>
    <scope>NUCLEOTIDE SEQUENCE [LARGE SCALE GENOMIC DNA]</scope>
    <source>
        <strain evidence="1 2">DAOM 227022</strain>
    </source>
</reference>
<evidence type="ECO:0000313" key="1">
    <source>
        <dbReference type="EMBL" id="RIA96077.1"/>
    </source>
</evidence>
<dbReference type="Gene3D" id="3.30.470.20">
    <property type="entry name" value="ATP-grasp fold, B domain"/>
    <property type="match status" value="1"/>
</dbReference>
<name>A0A397THY8_9GLOM</name>
<sequence length="252" mass="28260">MYALKSNNIPIITLVDNPRLSFNMDWVFPDTEEGIDAALAKGAKTLWANTILFDAHPLNYMNLEKILSLLATLHQKCKIPHAILIGNTTCNGAYELNSITLDTLYKNNIRLPAVVKPIRGRRSQGVKKVNTMEQLKEHAKNLLSSGAVIDGQREEITVTVMPPGMYDINFKIKRFNHHDGIAPYSDICSPEKQFALFEINMKPNMTGSGRPGRNMHSSLSCISAHGIGWTYPDLLRATLCQAWPIKKFIKKI</sequence>
<dbReference type="EMBL" id="QKYT01000051">
    <property type="protein sequence ID" value="RIA96077.1"/>
    <property type="molecule type" value="Genomic_DNA"/>
</dbReference>
<proteinExistence type="predicted"/>
<organism evidence="1 2">
    <name type="scientific">Glomus cerebriforme</name>
    <dbReference type="NCBI Taxonomy" id="658196"/>
    <lineage>
        <taxon>Eukaryota</taxon>
        <taxon>Fungi</taxon>
        <taxon>Fungi incertae sedis</taxon>
        <taxon>Mucoromycota</taxon>
        <taxon>Glomeromycotina</taxon>
        <taxon>Glomeromycetes</taxon>
        <taxon>Glomerales</taxon>
        <taxon>Glomeraceae</taxon>
        <taxon>Glomus</taxon>
    </lineage>
</organism>
<protein>
    <recommendedName>
        <fullName evidence="3">ATP-grasp domain-containing protein</fullName>
    </recommendedName>
</protein>
<comment type="caution">
    <text evidence="1">The sequence shown here is derived from an EMBL/GenBank/DDBJ whole genome shotgun (WGS) entry which is preliminary data.</text>
</comment>
<accession>A0A397THY8</accession>
<dbReference type="Proteomes" id="UP000265703">
    <property type="component" value="Unassembled WGS sequence"/>
</dbReference>
<dbReference type="SUPFAM" id="SSF56059">
    <property type="entry name" value="Glutathione synthetase ATP-binding domain-like"/>
    <property type="match status" value="1"/>
</dbReference>
<gene>
    <name evidence="1" type="ORF">C1645_798738</name>
</gene>
<evidence type="ECO:0008006" key="3">
    <source>
        <dbReference type="Google" id="ProtNLM"/>
    </source>
</evidence>
<keyword evidence="2" id="KW-1185">Reference proteome</keyword>